<evidence type="ECO:0000256" key="1">
    <source>
        <dbReference type="SAM" id="Phobius"/>
    </source>
</evidence>
<dbReference type="AlphaFoldDB" id="A0A0C3RG51"/>
<feature type="transmembrane region" description="Helical" evidence="1">
    <location>
        <begin position="26"/>
        <end position="46"/>
    </location>
</feature>
<dbReference type="Proteomes" id="UP000031937">
    <property type="component" value="Unassembled WGS sequence"/>
</dbReference>
<gene>
    <name evidence="3" type="ORF">BA92_05265</name>
    <name evidence="2" type="ORF">IE90_11315</name>
</gene>
<sequence>MEEYKFIKDQIISLTQGKVVKKNEGYMIPLLLIVIGIIALVAIHYLSQRMQRSPFLMFASVLSFSVVCGGVFIFVQNKAKYVYTVSKGVFLIKKVVLVREGMEQYFQWLKERSFHKFLKYEAKENSDVFLEVWVDQALNIAFVQLMVERNRIPFPVSEVYQLSKTEVAENCELFYK</sequence>
<keyword evidence="1" id="KW-0812">Transmembrane</keyword>
<dbReference type="RefSeq" id="WP_041503885.1">
    <property type="nucleotide sequence ID" value="NZ_JPIT01000031.1"/>
</dbReference>
<evidence type="ECO:0000313" key="4">
    <source>
        <dbReference type="Proteomes" id="UP000031937"/>
    </source>
</evidence>
<keyword evidence="5" id="KW-1185">Reference proteome</keyword>
<dbReference type="EMBL" id="JPIT01000031">
    <property type="protein sequence ID" value="KIO43697.1"/>
    <property type="molecule type" value="Genomic_DNA"/>
</dbReference>
<evidence type="ECO:0000313" key="5">
    <source>
        <dbReference type="Proteomes" id="UP000031980"/>
    </source>
</evidence>
<evidence type="ECO:0000313" key="3">
    <source>
        <dbReference type="EMBL" id="KIO45861.1"/>
    </source>
</evidence>
<comment type="caution">
    <text evidence="3">The sequence shown here is derived from an EMBL/GenBank/DDBJ whole genome shotgun (WGS) entry which is preliminary data.</text>
</comment>
<proteinExistence type="predicted"/>
<feature type="transmembrane region" description="Helical" evidence="1">
    <location>
        <begin position="55"/>
        <end position="75"/>
    </location>
</feature>
<accession>A0A0C3RG51</accession>
<protein>
    <submittedName>
        <fullName evidence="3">Uncharacterized protein</fullName>
    </submittedName>
</protein>
<name>A0A0C3RG51_9PORP</name>
<keyword evidence="1" id="KW-0472">Membrane</keyword>
<dbReference type="EMBL" id="JPIU01000037">
    <property type="protein sequence ID" value="KIO45861.1"/>
    <property type="molecule type" value="Genomic_DNA"/>
</dbReference>
<reference evidence="3 5" key="1">
    <citation type="submission" date="2014-07" db="EMBL/GenBank/DDBJ databases">
        <title>Porphyromonadaceae bacterium OUH 308042 = ATCC BAA-2681 = DSM 28342 draft genome.</title>
        <authorList>
            <person name="Sydenham T.V."/>
            <person name="Hasman H."/>
            <person name="Justensen U.S."/>
        </authorList>
    </citation>
    <scope>NUCLEOTIDE SEQUENCE [LARGE SCALE GENOMIC DNA]</scope>
    <source>
        <strain evidence="3 5">OUH 308042</strain>
    </source>
</reference>
<organism evidence="3 5">
    <name type="scientific">Sanguibacteroides justesenii</name>
    <dbReference type="NCBI Taxonomy" id="1547597"/>
    <lineage>
        <taxon>Bacteria</taxon>
        <taxon>Pseudomonadati</taxon>
        <taxon>Bacteroidota</taxon>
        <taxon>Bacteroidia</taxon>
        <taxon>Bacteroidales</taxon>
        <taxon>Porphyromonadaceae</taxon>
        <taxon>Sanguibacteroides</taxon>
    </lineage>
</organism>
<reference evidence="2 4" key="2">
    <citation type="submission" date="2014-07" db="EMBL/GenBank/DDBJ databases">
        <title>Porphyromonadaceae bacterium OUH 334697 = ATCC BAA-2682 = DSM 28341 draft genome.</title>
        <authorList>
            <person name="Sydenham T.V."/>
            <person name="Hasman H."/>
            <person name="Justesen U.S."/>
        </authorList>
    </citation>
    <scope>NUCLEOTIDE SEQUENCE [LARGE SCALE GENOMIC DNA]</scope>
    <source>
        <strain evidence="2 4">OUH 334697</strain>
    </source>
</reference>
<evidence type="ECO:0000313" key="2">
    <source>
        <dbReference type="EMBL" id="KIO43697.1"/>
    </source>
</evidence>
<keyword evidence="1" id="KW-1133">Transmembrane helix</keyword>
<dbReference type="Proteomes" id="UP000031980">
    <property type="component" value="Unassembled WGS sequence"/>
</dbReference>